<sequence>MAKDGAVFAKGAKIKGDTTPAKMLGLNPGLKEITHSITGGALAAQGYWMPYSCALAVCTTFCSHIAPALIPIFGPSFPSQCVSPDAPEHGRMIIDPNIIHAATAEAESYRLQYTSFTPKSSTNVTPRDSVSPQQQSSNYLIRTNVMTPPTSSSSHLERRLRLKRPYGGESPYAESNTDHDAASETSSGDAAYFCSPVTPTSGHAGASWGIHARSYLPNGPSHSLSNAMNHHQHQNINSHSANAGINISGMGMGMGDHGLGHNKGLHYGHTHNHKLMNPHMSVNGAMVVGHNGTNPWLSAIPRSIGGLADMTASWRAKRRAEELDGNISDERDRERERDIHRSHPTDEEYDGEESASATGDEKSPIADDRTITFGPRAHVTNMTRNHQYNTMAREEISGEKITNAAGDEKKAAWLLMKLSVKDGEAGAALPSLPSVSAVGTPLMGSAKWIKDEGDSDGPRVKRRRALSM</sequence>
<dbReference type="SUPFAM" id="SSF54616">
    <property type="entry name" value="DNA-binding domain of Mlu1-box binding protein MBP1"/>
    <property type="match status" value="1"/>
</dbReference>
<proteinExistence type="predicted"/>
<dbReference type="HOGENOM" id="CLU_027582_2_0_1"/>
<evidence type="ECO:0000313" key="4">
    <source>
        <dbReference type="Proteomes" id="UP000012045"/>
    </source>
</evidence>
<dbReference type="Proteomes" id="UP000012045">
    <property type="component" value="Unassembled WGS sequence"/>
</dbReference>
<dbReference type="InterPro" id="IPR036887">
    <property type="entry name" value="HTH_APSES_sf"/>
</dbReference>
<dbReference type="InterPro" id="IPR051642">
    <property type="entry name" value="SWI6-like"/>
</dbReference>
<dbReference type="AlphaFoldDB" id="M7UAP6"/>
<dbReference type="GO" id="GO:0003677">
    <property type="term" value="F:DNA binding"/>
    <property type="evidence" value="ECO:0007669"/>
    <property type="project" value="InterPro"/>
</dbReference>
<feature type="region of interest" description="Disordered" evidence="1">
    <location>
        <begin position="447"/>
        <end position="468"/>
    </location>
</feature>
<feature type="compositionally biased region" description="Polar residues" evidence="1">
    <location>
        <begin position="117"/>
        <end position="150"/>
    </location>
</feature>
<evidence type="ECO:0000313" key="3">
    <source>
        <dbReference type="EMBL" id="EMR83718.1"/>
    </source>
</evidence>
<organism evidence="3 4">
    <name type="scientific">Botryotinia fuckeliana (strain BcDW1)</name>
    <name type="common">Noble rot fungus</name>
    <name type="synonym">Botrytis cinerea</name>
    <dbReference type="NCBI Taxonomy" id="1290391"/>
    <lineage>
        <taxon>Eukaryota</taxon>
        <taxon>Fungi</taxon>
        <taxon>Dikarya</taxon>
        <taxon>Ascomycota</taxon>
        <taxon>Pezizomycotina</taxon>
        <taxon>Leotiomycetes</taxon>
        <taxon>Helotiales</taxon>
        <taxon>Sclerotiniaceae</taxon>
        <taxon>Botrytis</taxon>
    </lineage>
</organism>
<protein>
    <submittedName>
        <fullName evidence="3">Putative apses transcription factor xbp1 protein</fullName>
    </submittedName>
</protein>
<accession>M7UAP6</accession>
<dbReference type="PANTHER" id="PTHR43828:SF5">
    <property type="entry name" value="TRANSCRIPTIONAL REPRESSOR XBP1"/>
    <property type="match status" value="1"/>
</dbReference>
<name>M7UAP6_BOTF1</name>
<evidence type="ECO:0000259" key="2">
    <source>
        <dbReference type="PROSITE" id="PS51299"/>
    </source>
</evidence>
<dbReference type="GO" id="GO:0033309">
    <property type="term" value="C:SBF transcription complex"/>
    <property type="evidence" value="ECO:0007669"/>
    <property type="project" value="TreeGrafter"/>
</dbReference>
<dbReference type="STRING" id="1290391.M7UAP6"/>
<gene>
    <name evidence="3" type="ORF">BcDW1_7656</name>
</gene>
<feature type="domain" description="HTH APSES-type" evidence="2">
    <location>
        <begin position="1"/>
        <end position="84"/>
    </location>
</feature>
<feature type="compositionally biased region" description="Basic and acidic residues" evidence="1">
    <location>
        <begin position="328"/>
        <end position="346"/>
    </location>
</feature>
<dbReference type="GO" id="GO:0030907">
    <property type="term" value="C:MBF transcription complex"/>
    <property type="evidence" value="ECO:0007669"/>
    <property type="project" value="TreeGrafter"/>
</dbReference>
<feature type="compositionally biased region" description="Basic and acidic residues" evidence="1">
    <location>
        <begin position="359"/>
        <end position="370"/>
    </location>
</feature>
<dbReference type="PROSITE" id="PS51299">
    <property type="entry name" value="HTH_APSES"/>
    <property type="match status" value="1"/>
</dbReference>
<dbReference type="InterPro" id="IPR003163">
    <property type="entry name" value="Tscrpt_reg_HTH_APSES-type"/>
</dbReference>
<evidence type="ECO:0000256" key="1">
    <source>
        <dbReference type="SAM" id="MobiDB-lite"/>
    </source>
</evidence>
<feature type="region of interest" description="Disordered" evidence="1">
    <location>
        <begin position="117"/>
        <end position="187"/>
    </location>
</feature>
<reference evidence="4" key="1">
    <citation type="journal article" date="2013" name="Genome Announc.">
        <title>Draft genome sequence of Botrytis cinerea BcDW1, inoculum for noble rot of grape berries.</title>
        <authorList>
            <person name="Blanco-Ulate B."/>
            <person name="Allen G."/>
            <person name="Powell A.L."/>
            <person name="Cantu D."/>
        </authorList>
    </citation>
    <scope>NUCLEOTIDE SEQUENCE [LARGE SCALE GENOMIC DNA]</scope>
    <source>
        <strain evidence="4">BcDW1</strain>
    </source>
</reference>
<dbReference type="OrthoDB" id="5562739at2759"/>
<feature type="region of interest" description="Disordered" evidence="1">
    <location>
        <begin position="325"/>
        <end position="374"/>
    </location>
</feature>
<feature type="compositionally biased region" description="Basic and acidic residues" evidence="1">
    <location>
        <begin position="448"/>
        <end position="459"/>
    </location>
</feature>
<dbReference type="GO" id="GO:0000981">
    <property type="term" value="F:DNA-binding transcription factor activity, RNA polymerase II-specific"/>
    <property type="evidence" value="ECO:0007669"/>
    <property type="project" value="UniProtKB-ARBA"/>
</dbReference>
<dbReference type="PANTHER" id="PTHR43828">
    <property type="entry name" value="ASPARAGINASE"/>
    <property type="match status" value="1"/>
</dbReference>
<dbReference type="EMBL" id="KB707986">
    <property type="protein sequence ID" value="EMR83718.1"/>
    <property type="molecule type" value="Genomic_DNA"/>
</dbReference>
<dbReference type="Gene3D" id="3.10.260.10">
    <property type="entry name" value="Transcription regulator HTH, APSES-type DNA-binding domain"/>
    <property type="match status" value="1"/>
</dbReference>